<dbReference type="PANTHER" id="PTHR14927:SF0">
    <property type="entry name" value="NUCLEOLAR PROTEIN 10"/>
    <property type="match status" value="1"/>
</dbReference>
<feature type="region of interest" description="Disordered" evidence="6">
    <location>
        <begin position="534"/>
        <end position="557"/>
    </location>
</feature>
<dbReference type="Pfam" id="PF08159">
    <property type="entry name" value="NUC153"/>
    <property type="match status" value="1"/>
</dbReference>
<evidence type="ECO:0000256" key="5">
    <source>
        <dbReference type="ARBA" id="ARBA00023242"/>
    </source>
</evidence>
<evidence type="ECO:0000256" key="1">
    <source>
        <dbReference type="ARBA" id="ARBA00004604"/>
    </source>
</evidence>
<comment type="subcellular location">
    <subcellularLocation>
        <location evidence="1">Nucleus</location>
        <location evidence="1">Nucleolus</location>
    </subcellularLocation>
</comment>
<comment type="caution">
    <text evidence="10">The sequence shown here is derived from an EMBL/GenBank/DDBJ whole genome shotgun (WGS) entry which is preliminary data.</text>
</comment>
<keyword evidence="3" id="KW-0853">WD repeat</keyword>
<proteinExistence type="inferred from homology"/>
<gene>
    <name evidence="10" type="primary">g1049</name>
    <name evidence="10" type="ORF">VP750_LOCUS912</name>
</gene>
<sequence>MAMKLTSTGGVKVYNVTSSKNTPDWLKGKATGSLKKDEDFRRRIELIQDLEFPAACHRLKLTPDGEYLFATGIHPPRVRVYELGQLSLKFERHFDAEIVDFQILSDDYSKAAFLCGDRSVQLHARYGLHYSTRIPRFGRDLAYDSDSADLLIAASAPEIYRLNLSEGCFYTPLATQSPAVNACAVAPGHGLFAAAGEEGLLECFDLRQRRSVGALDAAAAAGAPGQGLTALRFSESGLQCAVGMQNGLVALYDLRSSRPVIVKDHNYGAPIKDIKFHTSDSMAGGSSLKVISADKHIVNIWDASTAQNMTSLQPQEPGINDVLHWKDSGLIMLGLDSPRIQAYFVPSLGPAPRWCSFLEGLTEELEESTAPVLYDDYRFVTKAELEKLGIGHLVGTRLLRAYMHGFFLHNRLWNKARAIAEPFMYDSYRKERVTEKLEAERKSRIGLKRKLPKVNADLAARAMLGTDGADADGAASGKRVRKPAGDLLGDDRFKALFENTAFTIDEQSEEYKALHPNADANKRSKQLLKEHFQELEDGREDNSSGAEDEEDDDEEDERGLRMYAAKNAGSAAAFRAQESLAGLQSLPLADRAAAEPQSGRQRTSRQLGAQELTFIPERRGRGRGGGRGRGRSSSGGRSGGGGRFGGGAEPGGRGGSRGGRGGRGGRPQGRSRGRSSRGRR</sequence>
<dbReference type="InterPro" id="IPR056550">
    <property type="entry name" value="NOL10_2nd"/>
</dbReference>
<feature type="compositionally biased region" description="Basic residues" evidence="6">
    <location>
        <begin position="620"/>
        <end position="630"/>
    </location>
</feature>
<dbReference type="Pfam" id="PF23097">
    <property type="entry name" value="NOL10_2nd"/>
    <property type="match status" value="1"/>
</dbReference>
<dbReference type="Gene3D" id="2.130.10.10">
    <property type="entry name" value="YVTN repeat-like/Quinoprotein amine dehydrogenase"/>
    <property type="match status" value="1"/>
</dbReference>
<dbReference type="InterPro" id="IPR012580">
    <property type="entry name" value="NUC153"/>
</dbReference>
<organism evidence="10 11">
    <name type="scientific">Coccomyxa viridis</name>
    <dbReference type="NCBI Taxonomy" id="1274662"/>
    <lineage>
        <taxon>Eukaryota</taxon>
        <taxon>Viridiplantae</taxon>
        <taxon>Chlorophyta</taxon>
        <taxon>core chlorophytes</taxon>
        <taxon>Trebouxiophyceae</taxon>
        <taxon>Trebouxiophyceae incertae sedis</taxon>
        <taxon>Coccomyxaceae</taxon>
        <taxon>Coccomyxa</taxon>
    </lineage>
</organism>
<feature type="compositionally biased region" description="Basic residues" evidence="6">
    <location>
        <begin position="669"/>
        <end position="680"/>
    </location>
</feature>
<comment type="similarity">
    <text evidence="2">Belongs to the WD repeat NOL10/ENP2 family.</text>
</comment>
<evidence type="ECO:0000256" key="2">
    <source>
        <dbReference type="ARBA" id="ARBA00005264"/>
    </source>
</evidence>
<name>A0ABP1FMD4_9CHLO</name>
<evidence type="ECO:0000256" key="6">
    <source>
        <dbReference type="SAM" id="MobiDB-lite"/>
    </source>
</evidence>
<protein>
    <submittedName>
        <fullName evidence="10">G1049 protein</fullName>
    </submittedName>
</protein>
<dbReference type="InterPro" id="IPR036322">
    <property type="entry name" value="WD40_repeat_dom_sf"/>
</dbReference>
<dbReference type="Pfam" id="PF23098">
    <property type="entry name" value="Beta-prop_NOL10_N"/>
    <property type="match status" value="1"/>
</dbReference>
<dbReference type="EMBL" id="CAXHTA020000002">
    <property type="protein sequence ID" value="CAL5219253.1"/>
    <property type="molecule type" value="Genomic_DNA"/>
</dbReference>
<evidence type="ECO:0000256" key="3">
    <source>
        <dbReference type="ARBA" id="ARBA00022574"/>
    </source>
</evidence>
<dbReference type="InterPro" id="IPR015943">
    <property type="entry name" value="WD40/YVTN_repeat-like_dom_sf"/>
</dbReference>
<feature type="compositionally biased region" description="Polar residues" evidence="6">
    <location>
        <begin position="598"/>
        <end position="607"/>
    </location>
</feature>
<reference evidence="10 11" key="1">
    <citation type="submission" date="2024-06" db="EMBL/GenBank/DDBJ databases">
        <authorList>
            <person name="Kraege A."/>
            <person name="Thomma B."/>
        </authorList>
    </citation>
    <scope>NUCLEOTIDE SEQUENCE [LARGE SCALE GENOMIC DNA]</scope>
</reference>
<dbReference type="InterPro" id="IPR040382">
    <property type="entry name" value="NOL10/Enp2"/>
</dbReference>
<keyword evidence="5" id="KW-0539">Nucleus</keyword>
<accession>A0ABP1FMD4</accession>
<evidence type="ECO:0000259" key="8">
    <source>
        <dbReference type="Pfam" id="PF23097"/>
    </source>
</evidence>
<feature type="region of interest" description="Disordered" evidence="6">
    <location>
        <begin position="591"/>
        <end position="680"/>
    </location>
</feature>
<dbReference type="SUPFAM" id="SSF50978">
    <property type="entry name" value="WD40 repeat-like"/>
    <property type="match status" value="1"/>
</dbReference>
<dbReference type="InterPro" id="IPR056551">
    <property type="entry name" value="Beta-prop_NOL10_N"/>
</dbReference>
<evidence type="ECO:0000313" key="11">
    <source>
        <dbReference type="Proteomes" id="UP001497392"/>
    </source>
</evidence>
<feature type="compositionally biased region" description="Acidic residues" evidence="6">
    <location>
        <begin position="546"/>
        <end position="557"/>
    </location>
</feature>
<evidence type="ECO:0000256" key="4">
    <source>
        <dbReference type="ARBA" id="ARBA00022737"/>
    </source>
</evidence>
<feature type="domain" description="Nucleolar protein 10-like second" evidence="8">
    <location>
        <begin position="373"/>
        <end position="421"/>
    </location>
</feature>
<keyword evidence="4" id="KW-0677">Repeat</keyword>
<evidence type="ECO:0000313" key="10">
    <source>
        <dbReference type="EMBL" id="CAL5219253.1"/>
    </source>
</evidence>
<feature type="compositionally biased region" description="Gly residues" evidence="6">
    <location>
        <begin position="636"/>
        <end position="667"/>
    </location>
</feature>
<feature type="domain" description="NUC153" evidence="7">
    <location>
        <begin position="490"/>
        <end position="517"/>
    </location>
</feature>
<evidence type="ECO:0000259" key="7">
    <source>
        <dbReference type="Pfam" id="PF08159"/>
    </source>
</evidence>
<keyword evidence="11" id="KW-1185">Reference proteome</keyword>
<dbReference type="Proteomes" id="UP001497392">
    <property type="component" value="Unassembled WGS sequence"/>
</dbReference>
<dbReference type="PANTHER" id="PTHR14927">
    <property type="entry name" value="NUCLEOLAR PROTEIN 10"/>
    <property type="match status" value="1"/>
</dbReference>
<evidence type="ECO:0000259" key="9">
    <source>
        <dbReference type="Pfam" id="PF23098"/>
    </source>
</evidence>
<feature type="domain" description="Nucleolar protein 10-like N-terminal" evidence="9">
    <location>
        <begin position="8"/>
        <end position="368"/>
    </location>
</feature>